<dbReference type="GO" id="GO:0050567">
    <property type="term" value="F:glutaminyl-tRNA synthase (glutamine-hydrolyzing) activity"/>
    <property type="evidence" value="ECO:0007669"/>
    <property type="project" value="TreeGrafter"/>
</dbReference>
<keyword evidence="1" id="KW-0436">Ligase</keyword>
<dbReference type="GO" id="GO:0005524">
    <property type="term" value="F:ATP binding"/>
    <property type="evidence" value="ECO:0007669"/>
    <property type="project" value="UniProtKB-KW"/>
</dbReference>
<dbReference type="Gene3D" id="3.30.1360.30">
    <property type="entry name" value="GAD-like domain"/>
    <property type="match status" value="1"/>
</dbReference>
<evidence type="ECO:0000256" key="4">
    <source>
        <dbReference type="ARBA" id="ARBA00022917"/>
    </source>
</evidence>
<keyword evidence="2" id="KW-0547">Nucleotide-binding</keyword>
<keyword evidence="4" id="KW-0648">Protein biosynthesis</keyword>
<dbReference type="InterPro" id="IPR018027">
    <property type="entry name" value="Asn/Gln_amidotransferase"/>
</dbReference>
<feature type="domain" description="Asn/Gln amidotransferase" evidence="6">
    <location>
        <begin position="496"/>
        <end position="640"/>
    </location>
</feature>
<dbReference type="SUPFAM" id="SSF55931">
    <property type="entry name" value="Glutamine synthetase/guanido kinase"/>
    <property type="match status" value="1"/>
</dbReference>
<gene>
    <name evidence="7" type="ORF">HYZ11_04710</name>
</gene>
<organism evidence="7 8">
    <name type="scientific">Tectimicrobiota bacterium</name>
    <dbReference type="NCBI Taxonomy" id="2528274"/>
    <lineage>
        <taxon>Bacteria</taxon>
        <taxon>Pseudomonadati</taxon>
        <taxon>Nitrospinota/Tectimicrobiota group</taxon>
        <taxon>Candidatus Tectimicrobiota</taxon>
    </lineage>
</organism>
<dbReference type="InterPro" id="IPR004115">
    <property type="entry name" value="GAD-like_sf"/>
</dbReference>
<dbReference type="Pfam" id="PF02934">
    <property type="entry name" value="GatB_N"/>
    <property type="match status" value="1"/>
</dbReference>
<dbReference type="SMART" id="SM00845">
    <property type="entry name" value="GatB_Yqey"/>
    <property type="match status" value="1"/>
</dbReference>
<dbReference type="Proteomes" id="UP000782312">
    <property type="component" value="Unassembled WGS sequence"/>
</dbReference>
<dbReference type="EMBL" id="JACPUR010000013">
    <property type="protein sequence ID" value="MBI3126886.1"/>
    <property type="molecule type" value="Genomic_DNA"/>
</dbReference>
<dbReference type="GO" id="GO:0070681">
    <property type="term" value="P:glutaminyl-tRNAGln biosynthesis via transamidation"/>
    <property type="evidence" value="ECO:0007669"/>
    <property type="project" value="TreeGrafter"/>
</dbReference>
<dbReference type="GO" id="GO:0005737">
    <property type="term" value="C:cytoplasm"/>
    <property type="evidence" value="ECO:0007669"/>
    <property type="project" value="InterPro"/>
</dbReference>
<dbReference type="SUPFAM" id="SSF55261">
    <property type="entry name" value="GAD domain-like"/>
    <property type="match status" value="1"/>
</dbReference>
<dbReference type="InterPro" id="IPR003789">
    <property type="entry name" value="Asn/Gln_tRNA_amidoTrase-B-like"/>
</dbReference>
<dbReference type="InterPro" id="IPR014746">
    <property type="entry name" value="Gln_synth/guanido_kin_cat_dom"/>
</dbReference>
<evidence type="ECO:0000256" key="3">
    <source>
        <dbReference type="ARBA" id="ARBA00022840"/>
    </source>
</evidence>
<dbReference type="SUPFAM" id="SSF89095">
    <property type="entry name" value="GatB/YqeY motif"/>
    <property type="match status" value="1"/>
</dbReference>
<keyword evidence="3" id="KW-0067">ATP-binding</keyword>
<reference evidence="7" key="1">
    <citation type="submission" date="2020-07" db="EMBL/GenBank/DDBJ databases">
        <title>Huge and variable diversity of episymbiotic CPR bacteria and DPANN archaea in groundwater ecosystems.</title>
        <authorList>
            <person name="He C.Y."/>
            <person name="Keren R."/>
            <person name="Whittaker M."/>
            <person name="Farag I.F."/>
            <person name="Doudna J."/>
            <person name="Cate J.H.D."/>
            <person name="Banfield J.F."/>
        </authorList>
    </citation>
    <scope>NUCLEOTIDE SEQUENCE</scope>
    <source>
        <strain evidence="7">NC_groundwater_763_Ag_S-0.2um_68_21</strain>
    </source>
</reference>
<accession>A0A932HWK4</accession>
<proteinExistence type="inferred from homology"/>
<evidence type="ECO:0000256" key="5">
    <source>
        <dbReference type="ARBA" id="ARBA00047913"/>
    </source>
</evidence>
<dbReference type="Pfam" id="PF02637">
    <property type="entry name" value="GatB_Yqey"/>
    <property type="match status" value="1"/>
</dbReference>
<dbReference type="PANTHER" id="PTHR11659">
    <property type="entry name" value="GLUTAMYL-TRNA GLN AMIDOTRANSFERASE SUBUNIT B MITOCHONDRIAL AND PROKARYOTIC PET112-RELATED"/>
    <property type="match status" value="1"/>
</dbReference>
<dbReference type="InterPro" id="IPR006075">
    <property type="entry name" value="Asn/Gln-tRNA_Trfase_suB/E_cat"/>
</dbReference>
<dbReference type="GO" id="GO:0006412">
    <property type="term" value="P:translation"/>
    <property type="evidence" value="ECO:0007669"/>
    <property type="project" value="UniProtKB-KW"/>
</dbReference>
<evidence type="ECO:0000259" key="6">
    <source>
        <dbReference type="SMART" id="SM00845"/>
    </source>
</evidence>
<comment type="caution">
    <text evidence="7">The sequence shown here is derived from an EMBL/GenBank/DDBJ whole genome shotgun (WGS) entry which is preliminary data.</text>
</comment>
<dbReference type="HAMAP" id="MF_00588">
    <property type="entry name" value="GatE"/>
    <property type="match status" value="1"/>
</dbReference>
<name>A0A932HWK4_UNCTE</name>
<protein>
    <submittedName>
        <fullName evidence="7">Glu-tRNA(Gln) amidotransferase GatDE subunit E</fullName>
    </submittedName>
</protein>
<dbReference type="InterPro" id="IPR004414">
    <property type="entry name" value="GatE"/>
</dbReference>
<dbReference type="AlphaFoldDB" id="A0A932HWK4"/>
<comment type="catalytic activity">
    <reaction evidence="5">
        <text>L-glutamyl-tRNA(Gln) + L-glutamine + ATP + H2O = L-glutaminyl-tRNA(Gln) + L-glutamate + ADP + phosphate + H(+)</text>
        <dbReference type="Rhea" id="RHEA:17521"/>
        <dbReference type="Rhea" id="RHEA-COMP:9681"/>
        <dbReference type="Rhea" id="RHEA-COMP:9684"/>
        <dbReference type="ChEBI" id="CHEBI:15377"/>
        <dbReference type="ChEBI" id="CHEBI:15378"/>
        <dbReference type="ChEBI" id="CHEBI:29985"/>
        <dbReference type="ChEBI" id="CHEBI:30616"/>
        <dbReference type="ChEBI" id="CHEBI:43474"/>
        <dbReference type="ChEBI" id="CHEBI:58359"/>
        <dbReference type="ChEBI" id="CHEBI:78520"/>
        <dbReference type="ChEBI" id="CHEBI:78521"/>
        <dbReference type="ChEBI" id="CHEBI:456216"/>
    </reaction>
</comment>
<sequence length="647" mass="71777">MPKLDYEALGFRSGLEVHYQLLTDRKLFCSCPAGRYSTRFDAEILRHMRPTLSELGEYDGTALMEFKTRKEVVYQIRNDSVCTYEMDDTPPFPPDPHAVDTALEVALLLGCSVVGEIHITRKQYLDGSIPTGFQRTAIVGVEGKIVLFSGQELPVVQVSFEEDSCREVKDEGHRIVFRTDRLGMPLVEVVTYPEMRSPREVAEAGRRIGQLLRSTGKVRRGLGSVRQDVNVSIEGAPRIEIKGVPRLQAFERLTHNEALRQKGLLEIRERLRGRGLSADKLNVTSVPAPPESLDHPVLQKALGQGKKARVVRIAGFGDVMAWPLQEDPRGEEVPFLRELTGRVRVIACLDAPPILFCREAHDPRHPERLGGPCWEAAARAAGAAPGDALLIAWGTDGDLDTAVQEIAIRCREAAEGIPQETRQALKDGTTDFERILPGPDRMYPDTDLPLIPVEEERLARLEAELPVTPWRWEEDFRAWKIPEDAIEALVDSPRAHLLDRIVRETGAPPVLAATALTRDAKALGRRKIDLGRLGEDRWVDLFRSLQAGTFGREAIPVLLEALAASPGLTAAQAAEQAGLRVLADSELGEIVDEAIAAHGEDPMHNPGEANRLRYLMGLLMKRVRGKRDGNEILALLQKRWKASRPSA</sequence>
<dbReference type="PANTHER" id="PTHR11659:SF2">
    <property type="entry name" value="GLUTAMYL-TRNA(GLN) AMIDOTRANSFERASE SUBUNIT E"/>
    <property type="match status" value="1"/>
</dbReference>
<dbReference type="InterPro" id="IPR017959">
    <property type="entry name" value="Asn/Gln-tRNA_amidoTrfase_suB/E"/>
</dbReference>
<evidence type="ECO:0000256" key="1">
    <source>
        <dbReference type="ARBA" id="ARBA00022598"/>
    </source>
</evidence>
<evidence type="ECO:0000313" key="7">
    <source>
        <dbReference type="EMBL" id="MBI3126886.1"/>
    </source>
</evidence>
<evidence type="ECO:0000313" key="8">
    <source>
        <dbReference type="Proteomes" id="UP000782312"/>
    </source>
</evidence>
<dbReference type="GO" id="GO:0004812">
    <property type="term" value="F:aminoacyl-tRNA ligase activity"/>
    <property type="evidence" value="ECO:0007669"/>
    <property type="project" value="InterPro"/>
</dbReference>
<evidence type="ECO:0000256" key="2">
    <source>
        <dbReference type="ARBA" id="ARBA00022741"/>
    </source>
</evidence>